<dbReference type="EMBL" id="CABFNQ020000725">
    <property type="protein sequence ID" value="CAH0026838.1"/>
    <property type="molecule type" value="Genomic_DNA"/>
</dbReference>
<reference evidence="1" key="1">
    <citation type="submission" date="2021-10" db="EMBL/GenBank/DDBJ databases">
        <authorList>
            <person name="Piombo E."/>
        </authorList>
    </citation>
    <scope>NUCLEOTIDE SEQUENCE</scope>
</reference>
<dbReference type="AlphaFoldDB" id="A0A9N9VKJ6"/>
<dbReference type="Proteomes" id="UP000696573">
    <property type="component" value="Unassembled WGS sequence"/>
</dbReference>
<accession>A0A9N9VKJ6</accession>
<sequence>MAAWSSSPTEIRFLFLKTLMWNGCRLSNAATVPREWQNINRKSYRNRCDGSVSTYQHLVRYLYLCIEMKEYDCSKCKNNEMPLCSKLCYLLFIQERQSPTYYLVMEFIRSLNGALVSLSNLEADITTDDLDQYLQRRQQYCARLMTSGMGEILLAKGLSQQSQLLKSFMIRSWPMHHLIQMKKILHSSNVPQTDVSILLLLFGSFSGYIRPPAAFINHFSSYSHLRNWISLWYLKI</sequence>
<dbReference type="OrthoDB" id="4802432at2759"/>
<keyword evidence="2" id="KW-1185">Reference proteome</keyword>
<evidence type="ECO:0000313" key="2">
    <source>
        <dbReference type="Proteomes" id="UP000696573"/>
    </source>
</evidence>
<evidence type="ECO:0000313" key="1">
    <source>
        <dbReference type="EMBL" id="CAH0026838.1"/>
    </source>
</evidence>
<comment type="caution">
    <text evidence="1">The sequence shown here is derived from an EMBL/GenBank/DDBJ whole genome shotgun (WGS) entry which is preliminary data.</text>
</comment>
<protein>
    <submittedName>
        <fullName evidence="1">Uncharacterized protein</fullName>
    </submittedName>
</protein>
<organism evidence="1 2">
    <name type="scientific">Clonostachys rhizophaga</name>
    <dbReference type="NCBI Taxonomy" id="160324"/>
    <lineage>
        <taxon>Eukaryota</taxon>
        <taxon>Fungi</taxon>
        <taxon>Dikarya</taxon>
        <taxon>Ascomycota</taxon>
        <taxon>Pezizomycotina</taxon>
        <taxon>Sordariomycetes</taxon>
        <taxon>Hypocreomycetidae</taxon>
        <taxon>Hypocreales</taxon>
        <taxon>Bionectriaceae</taxon>
        <taxon>Clonostachys</taxon>
    </lineage>
</organism>
<proteinExistence type="predicted"/>
<gene>
    <name evidence="1" type="ORF">CRHIZ90672A_00002940</name>
</gene>
<name>A0A9N9VKJ6_9HYPO</name>